<dbReference type="Proteomes" id="UP000002297">
    <property type="component" value="Chromosome"/>
</dbReference>
<dbReference type="PANTHER" id="PTHR12390">
    <property type="entry name" value="UROPORPHYRINOGEN III SYNTHASE"/>
    <property type="match status" value="1"/>
</dbReference>
<protein>
    <submittedName>
        <fullName evidence="2">Uroporphyrinogen-III synthase</fullName>
    </submittedName>
</protein>
<dbReference type="EMBL" id="CP002046">
    <property type="protein sequence ID" value="EAP87816.1"/>
    <property type="molecule type" value="Genomic_DNA"/>
</dbReference>
<evidence type="ECO:0000259" key="1">
    <source>
        <dbReference type="Pfam" id="PF02602"/>
    </source>
</evidence>
<evidence type="ECO:0000313" key="3">
    <source>
        <dbReference type="Proteomes" id="UP000002297"/>
    </source>
</evidence>
<proteinExistence type="predicted"/>
<dbReference type="InterPro" id="IPR036108">
    <property type="entry name" value="4pyrrol_syn_uPrphyn_synt_sf"/>
</dbReference>
<accession>A3U6E9</accession>
<dbReference type="Pfam" id="PF02602">
    <property type="entry name" value="HEM4"/>
    <property type="match status" value="1"/>
</dbReference>
<dbReference type="OrthoDB" id="1523900at2"/>
<dbReference type="KEGG" id="cat:CA2559_03635"/>
<dbReference type="Gene3D" id="3.40.50.10090">
    <property type="match status" value="2"/>
</dbReference>
<reference evidence="2 3" key="1">
    <citation type="journal article" date="2010" name="J. Bacteriol.">
        <title>The complete genome sequence of Croceibacter atlanticus HTCC2559T.</title>
        <authorList>
            <person name="Oh H.M."/>
            <person name="Kang I."/>
            <person name="Ferriera S."/>
            <person name="Giovannoni S.J."/>
            <person name="Cho J.C."/>
        </authorList>
    </citation>
    <scope>NUCLEOTIDE SEQUENCE [LARGE SCALE GENOMIC DNA]</scope>
    <source>
        <strain evidence="3">ATCC BAA-628 / HTCC2559 / KCTC 12090</strain>
    </source>
</reference>
<dbReference type="CDD" id="cd06578">
    <property type="entry name" value="HemD"/>
    <property type="match status" value="1"/>
</dbReference>
<dbReference type="STRING" id="216432.CA2559_03635"/>
<name>A3U6E9_CROAH</name>
<gene>
    <name evidence="2" type="ordered locus">CA2559_03635</name>
</gene>
<dbReference type="GO" id="GO:0005829">
    <property type="term" value="C:cytosol"/>
    <property type="evidence" value="ECO:0007669"/>
    <property type="project" value="TreeGrafter"/>
</dbReference>
<dbReference type="GO" id="GO:0004852">
    <property type="term" value="F:uroporphyrinogen-III synthase activity"/>
    <property type="evidence" value="ECO:0007669"/>
    <property type="project" value="InterPro"/>
</dbReference>
<sequence>MASILSTKILTRSQRELVLNTGFGLVEYNAINISFTKVSLPKRIENGIFTSQNAVAAIKDKNIEIERVFCVGQNTRKALENLGYNVMLHAEHSRALGQKITIQYPEATFTFFCGNKRRDALPELLHKHNINLTEIEVYKTSLNIKEFQRTFNAIMCFSPSGVQSYFGANKPQKETIVCIGNTTATAAKLYTDQIAIANTTSIESVIAKTVKVLNKTF</sequence>
<dbReference type="PANTHER" id="PTHR12390:SF0">
    <property type="entry name" value="UROPORPHYRINOGEN-III SYNTHASE"/>
    <property type="match status" value="1"/>
</dbReference>
<dbReference type="HOGENOM" id="CLU_104160_0_0_10"/>
<feature type="domain" description="Tetrapyrrole biosynthesis uroporphyrinogen III synthase" evidence="1">
    <location>
        <begin position="25"/>
        <end position="206"/>
    </location>
</feature>
<dbReference type="InterPro" id="IPR003754">
    <property type="entry name" value="4pyrrol_synth_uPrphyn_synth"/>
</dbReference>
<dbReference type="RefSeq" id="WP_013186492.1">
    <property type="nucleotide sequence ID" value="NC_014230.1"/>
</dbReference>
<dbReference type="GO" id="GO:0006780">
    <property type="term" value="P:uroporphyrinogen III biosynthetic process"/>
    <property type="evidence" value="ECO:0007669"/>
    <property type="project" value="InterPro"/>
</dbReference>
<evidence type="ECO:0000313" key="2">
    <source>
        <dbReference type="EMBL" id="EAP87816.1"/>
    </source>
</evidence>
<dbReference type="SUPFAM" id="SSF69618">
    <property type="entry name" value="HemD-like"/>
    <property type="match status" value="1"/>
</dbReference>
<dbReference type="eggNOG" id="COG1587">
    <property type="taxonomic scope" value="Bacteria"/>
</dbReference>
<dbReference type="InterPro" id="IPR039793">
    <property type="entry name" value="UROS/Hem4"/>
</dbReference>
<keyword evidence="3" id="KW-1185">Reference proteome</keyword>
<dbReference type="GeneID" id="89452518"/>
<organism evidence="2 3">
    <name type="scientific">Croceibacter atlanticus (strain ATCC BAA-628 / JCM 21780 / CIP 108009 / IAM 15332 / KCTC 12090 / HTCC2559)</name>
    <dbReference type="NCBI Taxonomy" id="216432"/>
    <lineage>
        <taxon>Bacteria</taxon>
        <taxon>Pseudomonadati</taxon>
        <taxon>Bacteroidota</taxon>
        <taxon>Flavobacteriia</taxon>
        <taxon>Flavobacteriales</taxon>
        <taxon>Flavobacteriaceae</taxon>
        <taxon>Croceibacter</taxon>
    </lineage>
</organism>
<dbReference type="AlphaFoldDB" id="A3U6E9"/>